<evidence type="ECO:0000313" key="12">
    <source>
        <dbReference type="EMBL" id="VEU38873.1"/>
    </source>
</evidence>
<dbReference type="EMBL" id="CAACVS010000192">
    <property type="protein sequence ID" value="VEU38873.1"/>
    <property type="molecule type" value="Genomic_DNA"/>
</dbReference>
<dbReference type="Gene3D" id="3.40.50.300">
    <property type="entry name" value="P-loop containing nucleotide triphosphate hydrolases"/>
    <property type="match status" value="2"/>
</dbReference>
<keyword evidence="3" id="KW-0378">Hydrolase</keyword>
<dbReference type="Pfam" id="PF00271">
    <property type="entry name" value="Helicase_C"/>
    <property type="match status" value="1"/>
</dbReference>
<dbReference type="Pfam" id="PF02037">
    <property type="entry name" value="SAP"/>
    <property type="match status" value="1"/>
</dbReference>
<evidence type="ECO:0000256" key="7">
    <source>
        <dbReference type="SAM" id="MobiDB-lite"/>
    </source>
</evidence>
<dbReference type="Proteomes" id="UP000291116">
    <property type="component" value="Unassembled WGS sequence"/>
</dbReference>
<dbReference type="InterPro" id="IPR001650">
    <property type="entry name" value="Helicase_C-like"/>
</dbReference>
<dbReference type="SMART" id="SM00487">
    <property type="entry name" value="DEXDc"/>
    <property type="match status" value="1"/>
</dbReference>
<gene>
    <name evidence="12" type="ORF">PSNMU_V1.4_AUG-EV-PASAV3_0057250</name>
</gene>
<dbReference type="GO" id="GO:0003724">
    <property type="term" value="F:RNA helicase activity"/>
    <property type="evidence" value="ECO:0007669"/>
    <property type="project" value="UniProtKB-EC"/>
</dbReference>
<dbReference type="PANTHER" id="PTHR47963:SF8">
    <property type="entry name" value="ATP-DEPENDENT RNA HELICASE DEAD"/>
    <property type="match status" value="1"/>
</dbReference>
<dbReference type="PROSITE" id="PS51192">
    <property type="entry name" value="HELICASE_ATP_BIND_1"/>
    <property type="match status" value="1"/>
</dbReference>
<keyword evidence="4" id="KW-0347">Helicase</keyword>
<feature type="region of interest" description="Disordered" evidence="7">
    <location>
        <begin position="36"/>
        <end position="98"/>
    </location>
</feature>
<dbReference type="GO" id="GO:0016787">
    <property type="term" value="F:hydrolase activity"/>
    <property type="evidence" value="ECO:0007669"/>
    <property type="project" value="UniProtKB-KW"/>
</dbReference>
<feature type="domain" description="SAP" evidence="8">
    <location>
        <begin position="104"/>
        <end position="138"/>
    </location>
</feature>
<dbReference type="EC" id="3.6.4.13" evidence="1"/>
<dbReference type="SUPFAM" id="SSF52540">
    <property type="entry name" value="P-loop containing nucleoside triphosphate hydrolases"/>
    <property type="match status" value="2"/>
</dbReference>
<feature type="region of interest" description="Disordered" evidence="7">
    <location>
        <begin position="488"/>
        <end position="508"/>
    </location>
</feature>
<evidence type="ECO:0000256" key="3">
    <source>
        <dbReference type="ARBA" id="ARBA00022801"/>
    </source>
</evidence>
<accession>A0A448Z9Y6</accession>
<evidence type="ECO:0000313" key="13">
    <source>
        <dbReference type="Proteomes" id="UP000291116"/>
    </source>
</evidence>
<feature type="region of interest" description="Disordered" evidence="7">
    <location>
        <begin position="145"/>
        <end position="172"/>
    </location>
</feature>
<feature type="region of interest" description="Disordered" evidence="7">
    <location>
        <begin position="402"/>
        <end position="423"/>
    </location>
</feature>
<dbReference type="InterPro" id="IPR027417">
    <property type="entry name" value="P-loop_NTPase"/>
</dbReference>
<feature type="domain" description="DEAD-box RNA helicase Q" evidence="11">
    <location>
        <begin position="181"/>
        <end position="209"/>
    </location>
</feature>
<dbReference type="InterPro" id="IPR003034">
    <property type="entry name" value="SAP_dom"/>
</dbReference>
<evidence type="ECO:0000256" key="5">
    <source>
        <dbReference type="ARBA" id="ARBA00022840"/>
    </source>
</evidence>
<evidence type="ECO:0000256" key="4">
    <source>
        <dbReference type="ARBA" id="ARBA00022806"/>
    </source>
</evidence>
<dbReference type="PROSITE" id="PS51195">
    <property type="entry name" value="Q_MOTIF"/>
    <property type="match status" value="1"/>
</dbReference>
<dbReference type="PROSITE" id="PS50800">
    <property type="entry name" value="SAP"/>
    <property type="match status" value="1"/>
</dbReference>
<dbReference type="AlphaFoldDB" id="A0A448Z9Y6"/>
<organism evidence="12 13">
    <name type="scientific">Pseudo-nitzschia multistriata</name>
    <dbReference type="NCBI Taxonomy" id="183589"/>
    <lineage>
        <taxon>Eukaryota</taxon>
        <taxon>Sar</taxon>
        <taxon>Stramenopiles</taxon>
        <taxon>Ochrophyta</taxon>
        <taxon>Bacillariophyta</taxon>
        <taxon>Bacillariophyceae</taxon>
        <taxon>Bacillariophycidae</taxon>
        <taxon>Bacillariales</taxon>
        <taxon>Bacillariaceae</taxon>
        <taxon>Pseudo-nitzschia</taxon>
    </lineage>
</organism>
<evidence type="ECO:0000256" key="2">
    <source>
        <dbReference type="ARBA" id="ARBA00022741"/>
    </source>
</evidence>
<feature type="region of interest" description="Disordered" evidence="7">
    <location>
        <begin position="606"/>
        <end position="647"/>
    </location>
</feature>
<dbReference type="OrthoDB" id="44251at2759"/>
<feature type="compositionally biased region" description="Basic and acidic residues" evidence="7">
    <location>
        <begin position="155"/>
        <end position="172"/>
    </location>
</feature>
<evidence type="ECO:0000256" key="6">
    <source>
        <dbReference type="PROSITE-ProRule" id="PRU00552"/>
    </source>
</evidence>
<feature type="compositionally biased region" description="Pro residues" evidence="7">
    <location>
        <begin position="38"/>
        <end position="47"/>
    </location>
</feature>
<feature type="domain" description="Helicase ATP-binding" evidence="9">
    <location>
        <begin position="212"/>
        <end position="469"/>
    </location>
</feature>
<evidence type="ECO:0000259" key="8">
    <source>
        <dbReference type="PROSITE" id="PS50800"/>
    </source>
</evidence>
<dbReference type="InterPro" id="IPR036361">
    <property type="entry name" value="SAP_dom_sf"/>
</dbReference>
<evidence type="ECO:0000259" key="11">
    <source>
        <dbReference type="PROSITE" id="PS51195"/>
    </source>
</evidence>
<dbReference type="Pfam" id="PF00270">
    <property type="entry name" value="DEAD"/>
    <property type="match status" value="1"/>
</dbReference>
<feature type="compositionally biased region" description="Acidic residues" evidence="7">
    <location>
        <begin position="488"/>
        <end position="498"/>
    </location>
</feature>
<sequence>MKHGRCLPLGVAAALLSAATTVSVLRLLAPTAAFVPSPGLPFSPPPSSRTRVPVASGQDEEVSAREALERTRKQLEAMQAARKREPKGGPGGPDPRIEKQTREYLSFPANALKQELKANGLPTKGRKPDLARRLAEFEYLRDHPDEVLGDEDEAAADRGEASQRPTKYLEPRGSEASGVLETFCGMGLSEAAGAALGRAGFDTPTPIQRKSLRALSKGNSAVLHAETGSGKTLAYLLPITEAMWRDQEEDESGSGDDEDLWYGIVLTPTRELAAQVAGVASVLAPPGSVRLVSRPTNLLSEGRYWKERRGTRVDDPGFLSSETELRGRGSPPRLFVGSAKAIMGSLYGDGKMPASPTRKPAAKELLSRTRWIVMDEVDRLLSVKSKKGLSAAQRQQVARKNAFQYGETASGKKRPSKNTGPLHEKPAAVLASAIARRTFGRAQVISASATVGRGLKRELSRVLGLPPKEYPRVIRGDRWDSRYEIDEDGYDIDDDDNDNDKAPHKAGQGHVDRAVTIPSSVSNYLLPVEASTVGKLLTSACFAIKNLNDSGNKPQKILVVLTKNCGVTTANAIGALKHLRCQPEPRSLLDVLQNADGNDQLMDVHRRVSGSDGVGEESSYFSRDRDDGNDDDDDETSSSPQGGEGYVMVTGEDTVRGMHLAGLDTVVVVGMASGPDEYIHIAGRTGRAGKNGRVINVLSEAHTRAIKGWEKMLSVGFETVSMEDTGDLE</sequence>
<dbReference type="InterPro" id="IPR014014">
    <property type="entry name" value="RNA_helicase_DEAD_Q_motif"/>
</dbReference>
<evidence type="ECO:0000259" key="9">
    <source>
        <dbReference type="PROSITE" id="PS51192"/>
    </source>
</evidence>
<evidence type="ECO:0000259" key="10">
    <source>
        <dbReference type="PROSITE" id="PS51194"/>
    </source>
</evidence>
<proteinExistence type="predicted"/>
<keyword evidence="5" id="KW-0067">ATP-binding</keyword>
<dbReference type="PANTHER" id="PTHR47963">
    <property type="entry name" value="DEAD-BOX ATP-DEPENDENT RNA HELICASE 47, MITOCHONDRIAL"/>
    <property type="match status" value="1"/>
</dbReference>
<feature type="compositionally biased region" description="Basic and acidic residues" evidence="7">
    <location>
        <begin position="62"/>
        <end position="75"/>
    </location>
</feature>
<feature type="compositionally biased region" description="Acidic residues" evidence="7">
    <location>
        <begin position="627"/>
        <end position="636"/>
    </location>
</feature>
<dbReference type="GO" id="GO:0003723">
    <property type="term" value="F:RNA binding"/>
    <property type="evidence" value="ECO:0007669"/>
    <property type="project" value="TreeGrafter"/>
</dbReference>
<dbReference type="SMART" id="SM00513">
    <property type="entry name" value="SAP"/>
    <property type="match status" value="1"/>
</dbReference>
<dbReference type="GO" id="GO:0005524">
    <property type="term" value="F:ATP binding"/>
    <property type="evidence" value="ECO:0007669"/>
    <property type="project" value="UniProtKB-KW"/>
</dbReference>
<protein>
    <recommendedName>
        <fullName evidence="1">RNA helicase</fullName>
        <ecNumber evidence="1">3.6.4.13</ecNumber>
    </recommendedName>
</protein>
<dbReference type="InterPro" id="IPR014001">
    <property type="entry name" value="Helicase_ATP-bd"/>
</dbReference>
<dbReference type="Gene3D" id="1.10.720.30">
    <property type="entry name" value="SAP domain"/>
    <property type="match status" value="1"/>
</dbReference>
<feature type="short sequence motif" description="Q motif" evidence="6">
    <location>
        <begin position="181"/>
        <end position="209"/>
    </location>
</feature>
<dbReference type="InterPro" id="IPR011545">
    <property type="entry name" value="DEAD/DEAH_box_helicase_dom"/>
</dbReference>
<feature type="domain" description="Helicase C-terminal" evidence="10">
    <location>
        <begin position="575"/>
        <end position="728"/>
    </location>
</feature>
<name>A0A448Z9Y6_9STRA</name>
<keyword evidence="13" id="KW-1185">Reference proteome</keyword>
<dbReference type="PROSITE" id="PS51194">
    <property type="entry name" value="HELICASE_CTER"/>
    <property type="match status" value="1"/>
</dbReference>
<dbReference type="InterPro" id="IPR050547">
    <property type="entry name" value="DEAD_box_RNA_helicases"/>
</dbReference>
<evidence type="ECO:0000256" key="1">
    <source>
        <dbReference type="ARBA" id="ARBA00012552"/>
    </source>
</evidence>
<dbReference type="SUPFAM" id="SSF68906">
    <property type="entry name" value="SAP domain"/>
    <property type="match status" value="1"/>
</dbReference>
<keyword evidence="2" id="KW-0547">Nucleotide-binding</keyword>
<reference evidence="12 13" key="1">
    <citation type="submission" date="2019-01" db="EMBL/GenBank/DDBJ databases">
        <authorList>
            <person name="Ferrante I. M."/>
        </authorList>
    </citation>
    <scope>NUCLEOTIDE SEQUENCE [LARGE SCALE GENOMIC DNA]</scope>
    <source>
        <strain evidence="12 13">B856</strain>
    </source>
</reference>